<proteinExistence type="predicted"/>
<dbReference type="AlphaFoldDB" id="F8PLZ4"/>
<name>F8PLZ4_SERL3</name>
<dbReference type="STRING" id="936435.F8PLZ4"/>
<keyword evidence="2" id="KW-1185">Reference proteome</keyword>
<protein>
    <submittedName>
        <fullName evidence="1">Uncharacterized protein</fullName>
    </submittedName>
</protein>
<dbReference type="Proteomes" id="UP000008063">
    <property type="component" value="Unassembled WGS sequence"/>
</dbReference>
<accession>F8PLZ4</accession>
<organism evidence="2">
    <name type="scientific">Serpula lacrymans var. lacrymans (strain S7.3)</name>
    <name type="common">Dry rot fungus</name>
    <dbReference type="NCBI Taxonomy" id="936435"/>
    <lineage>
        <taxon>Eukaryota</taxon>
        <taxon>Fungi</taxon>
        <taxon>Dikarya</taxon>
        <taxon>Basidiomycota</taxon>
        <taxon>Agaricomycotina</taxon>
        <taxon>Agaricomycetes</taxon>
        <taxon>Agaricomycetidae</taxon>
        <taxon>Boletales</taxon>
        <taxon>Coniophorineae</taxon>
        <taxon>Serpulaceae</taxon>
        <taxon>Serpula</taxon>
    </lineage>
</organism>
<evidence type="ECO:0000313" key="1">
    <source>
        <dbReference type="EMBL" id="EGO02626.1"/>
    </source>
</evidence>
<evidence type="ECO:0000313" key="2">
    <source>
        <dbReference type="Proteomes" id="UP000008063"/>
    </source>
</evidence>
<gene>
    <name evidence="1" type="ORF">SERLA73DRAFT_150301</name>
</gene>
<dbReference type="EMBL" id="GL945476">
    <property type="protein sequence ID" value="EGO02626.1"/>
    <property type="molecule type" value="Genomic_DNA"/>
</dbReference>
<sequence>MPQVRLEFKYAGLLTHMQSKTSKRQNAELARQKALLAARSAEAMEIKSTLQALEWSASAAAAHPPLEREAQARLAKASLKEVCTITIPSMQKDALKKAKAHEEELAGCIRALELCAERRKPKKNAHLSDVCTSNIPEVAHHFQGGLLIAKLLPHKITCFGWLCTQSCGWTVGKARSEGGVAAKVQFAHKMAQTENLTVSTDGTSHRHVNYGSRHVSYKVTSYTKNDVTPAKPVVQLLGVELSKNHCSKMQLEGLQSSVAALAIIYNNSPLAHTSVTPKT</sequence>
<dbReference type="HOGENOM" id="CLU_998064_0_0_1"/>
<dbReference type="InParanoid" id="F8PLZ4"/>
<reference evidence="2" key="1">
    <citation type="journal article" date="2011" name="Science">
        <title>The plant cell wall-decomposing machinery underlies the functional diversity of forest fungi.</title>
        <authorList>
            <person name="Eastwood D.C."/>
            <person name="Floudas D."/>
            <person name="Binder M."/>
            <person name="Majcherczyk A."/>
            <person name="Schneider P."/>
            <person name="Aerts A."/>
            <person name="Asiegbu F.O."/>
            <person name="Baker S.E."/>
            <person name="Barry K."/>
            <person name="Bendiksby M."/>
            <person name="Blumentritt M."/>
            <person name="Coutinho P.M."/>
            <person name="Cullen D."/>
            <person name="de Vries R.P."/>
            <person name="Gathman A."/>
            <person name="Goodell B."/>
            <person name="Henrissat B."/>
            <person name="Ihrmark K."/>
            <person name="Kauserud H."/>
            <person name="Kohler A."/>
            <person name="LaButti K."/>
            <person name="Lapidus A."/>
            <person name="Lavin J.L."/>
            <person name="Lee Y.-H."/>
            <person name="Lindquist E."/>
            <person name="Lilly W."/>
            <person name="Lucas S."/>
            <person name="Morin E."/>
            <person name="Murat C."/>
            <person name="Oguiza J.A."/>
            <person name="Park J."/>
            <person name="Pisabarro A.G."/>
            <person name="Riley R."/>
            <person name="Rosling A."/>
            <person name="Salamov A."/>
            <person name="Schmidt O."/>
            <person name="Schmutz J."/>
            <person name="Skrede I."/>
            <person name="Stenlid J."/>
            <person name="Wiebenga A."/>
            <person name="Xie X."/>
            <person name="Kuees U."/>
            <person name="Hibbett D.S."/>
            <person name="Hoffmeister D."/>
            <person name="Hoegberg N."/>
            <person name="Martin F."/>
            <person name="Grigoriev I.V."/>
            <person name="Watkinson S.C."/>
        </authorList>
    </citation>
    <scope>NUCLEOTIDE SEQUENCE [LARGE SCALE GENOMIC DNA]</scope>
    <source>
        <strain evidence="2">strain S7.3</strain>
    </source>
</reference>